<dbReference type="PANTHER" id="PTHR47789">
    <property type="entry name" value="LAS SEVENTEEN-BINDING PROTEIN 5"/>
    <property type="match status" value="1"/>
</dbReference>
<dbReference type="Gene3D" id="1.25.40.90">
    <property type="match status" value="1"/>
</dbReference>
<dbReference type="AlphaFoldDB" id="A0A177VFR2"/>
<comment type="caution">
    <text evidence="4">The sequence shown here is derived from an EMBL/GenBank/DDBJ whole genome shotgun (WGS) entry which is preliminary data.</text>
</comment>
<evidence type="ECO:0000313" key="6">
    <source>
        <dbReference type="Proteomes" id="UP000836402"/>
    </source>
</evidence>
<dbReference type="InterPro" id="IPR008942">
    <property type="entry name" value="ENTH_VHS"/>
</dbReference>
<feature type="region of interest" description="Disordered" evidence="1">
    <location>
        <begin position="525"/>
        <end position="679"/>
    </location>
</feature>
<feature type="compositionally biased region" description="Basic and acidic residues" evidence="1">
    <location>
        <begin position="152"/>
        <end position="167"/>
    </location>
</feature>
<reference evidence="4" key="1">
    <citation type="submission" date="2016-04" db="EMBL/GenBank/DDBJ databases">
        <authorList>
            <person name="Nguyen H.D."/>
            <person name="Kesanakurti P."/>
            <person name="Cullis J."/>
            <person name="Levesque C.A."/>
            <person name="Hambleton S."/>
        </authorList>
    </citation>
    <scope>NUCLEOTIDE SEQUENCE</scope>
    <source>
        <strain evidence="4">DAOMC 238032</strain>
    </source>
</reference>
<dbReference type="SUPFAM" id="SSF48464">
    <property type="entry name" value="ENTH/VHS domain"/>
    <property type="match status" value="1"/>
</dbReference>
<dbReference type="GO" id="GO:0006897">
    <property type="term" value="P:endocytosis"/>
    <property type="evidence" value="ECO:0007669"/>
    <property type="project" value="InterPro"/>
</dbReference>
<dbReference type="GO" id="GO:0043130">
    <property type="term" value="F:ubiquitin binding"/>
    <property type="evidence" value="ECO:0007669"/>
    <property type="project" value="InterPro"/>
</dbReference>
<feature type="compositionally biased region" description="Gly residues" evidence="1">
    <location>
        <begin position="28"/>
        <end position="42"/>
    </location>
</feature>
<evidence type="ECO:0000256" key="1">
    <source>
        <dbReference type="SAM" id="MobiDB-lite"/>
    </source>
</evidence>
<evidence type="ECO:0000313" key="3">
    <source>
        <dbReference type="EMBL" id="CAD6941723.1"/>
    </source>
</evidence>
<dbReference type="Proteomes" id="UP000836402">
    <property type="component" value="Unassembled WGS sequence"/>
</dbReference>
<dbReference type="EMBL" id="LWDD02000042">
    <property type="protein sequence ID" value="KAE8264857.1"/>
    <property type="molecule type" value="Genomic_DNA"/>
</dbReference>
<dbReference type="GO" id="GO:0051666">
    <property type="term" value="P:actin cortical patch localization"/>
    <property type="evidence" value="ECO:0007669"/>
    <property type="project" value="TreeGrafter"/>
</dbReference>
<dbReference type="GO" id="GO:0007034">
    <property type="term" value="P:vacuolar transport"/>
    <property type="evidence" value="ECO:0007669"/>
    <property type="project" value="UniProtKB-ARBA"/>
</dbReference>
<proteinExistence type="predicted"/>
<sequence length="716" mass="76766">MLKLFKRGNAGLKQQQSQEALPRQAPSSGGGAGGGSGSGSGSGDNELLHGDPGSANGGDPNTYYRQPLVPPPHQYEHQHRRSHSGAGAYNGLTPGSELGASQYLHDAPPASNPYAIGPGSLDAGQQRPFSPESAQLRAVSPNPASGAYESYSEMHDSVPSSKADKATGKQVRSGSGGAAKLEKSSKKGQLAQTAEGKTTEKIAWLCGSPNSNVDWSHVLALTDSINSSEAAAKEAARAIRKEFKYGEPEAQRRAIRIWAILMMNASDRFRAQIATKRFLEVVEHVVTNSKTDPSVSEKMLNVLAVLAYLYQSDAELGIITKCWNKNKPKDRPLNGEPVDPESEDFNPPILNARSPRALPPRALTPNGGDYDARANGNGFEHTKVASARTDSGKNGTEPTGKKKPRDYSHRVVSADEDMRKLHEECHIGRTNAIVLIDALATSGLSSPLLEEFAHKVQLSQMFLVGQIDWASAQAIRSREYVEEQTAIAVTQGFEPPQLEETKEEILLADILAANERLMEAQQMLDDARRRQAEDDEDAAVRERSRVETRMARDAAGAPLQTAGGECYTWGAPSSSNSGQVPPVLAPAPINRGANGSGPGLPLEVPIPQHARGPLPMTPPQAPSPQPHPHPHPHPLPKTPITVHPHLPPKSSRSPGDEETIQTPVVPSEKALGKRRAVSDRGDAFDPEFQAAALAAQAPVHVPVKLHEVLEQDDADQ</sequence>
<dbReference type="EMBL" id="CAJHJG010004516">
    <property type="protein sequence ID" value="CAD6941723.1"/>
    <property type="molecule type" value="Genomic_DNA"/>
</dbReference>
<dbReference type="PANTHER" id="PTHR47789:SF2">
    <property type="entry name" value="VHS DOMAIN-CONTAINING PROTEIN"/>
    <property type="match status" value="1"/>
</dbReference>
<evidence type="ECO:0000313" key="4">
    <source>
        <dbReference type="EMBL" id="KAE8264857.1"/>
    </source>
</evidence>
<name>A0A177VFR2_9BASI</name>
<keyword evidence="6" id="KW-1185">Reference proteome</keyword>
<dbReference type="Proteomes" id="UP000077671">
    <property type="component" value="Unassembled WGS sequence"/>
</dbReference>
<dbReference type="Pfam" id="PF00790">
    <property type="entry name" value="VHS"/>
    <property type="match status" value="1"/>
</dbReference>
<dbReference type="CDD" id="cd16980">
    <property type="entry name" value="VHS_Lsb5"/>
    <property type="match status" value="1"/>
</dbReference>
<dbReference type="PROSITE" id="PS50179">
    <property type="entry name" value="VHS"/>
    <property type="match status" value="1"/>
</dbReference>
<feature type="domain" description="VHS" evidence="2">
    <location>
        <begin position="205"/>
        <end position="334"/>
    </location>
</feature>
<feature type="region of interest" description="Disordered" evidence="1">
    <location>
        <begin position="1"/>
        <end position="194"/>
    </location>
</feature>
<feature type="compositionally biased region" description="Basic and acidic residues" evidence="1">
    <location>
        <begin position="525"/>
        <end position="552"/>
    </location>
</feature>
<feature type="region of interest" description="Disordered" evidence="1">
    <location>
        <begin position="325"/>
        <end position="410"/>
    </location>
</feature>
<evidence type="ECO:0000259" key="2">
    <source>
        <dbReference type="PROSITE" id="PS50179"/>
    </source>
</evidence>
<organism evidence="4 5">
    <name type="scientific">Tilletia caries</name>
    <name type="common">wheat bunt fungus</name>
    <dbReference type="NCBI Taxonomy" id="13290"/>
    <lineage>
        <taxon>Eukaryota</taxon>
        <taxon>Fungi</taxon>
        <taxon>Dikarya</taxon>
        <taxon>Basidiomycota</taxon>
        <taxon>Ustilaginomycotina</taxon>
        <taxon>Exobasidiomycetes</taxon>
        <taxon>Tilletiales</taxon>
        <taxon>Tilletiaceae</taxon>
        <taxon>Tilletia</taxon>
    </lineage>
</organism>
<protein>
    <recommendedName>
        <fullName evidence="2">VHS domain-containing protein</fullName>
    </recommendedName>
</protein>
<evidence type="ECO:0000313" key="5">
    <source>
        <dbReference type="Proteomes" id="UP000077671"/>
    </source>
</evidence>
<reference evidence="3" key="3">
    <citation type="submission" date="2020-10" db="EMBL/GenBank/DDBJ databases">
        <authorList>
            <person name="Sedaghatjoo S."/>
        </authorList>
    </citation>
    <scope>NUCLEOTIDE SEQUENCE</scope>
    <source>
        <strain evidence="3">AZH3</strain>
    </source>
</reference>
<accession>A0A177VFR2</accession>
<dbReference type="GO" id="GO:0035091">
    <property type="term" value="F:phosphatidylinositol binding"/>
    <property type="evidence" value="ECO:0007669"/>
    <property type="project" value="InterPro"/>
</dbReference>
<gene>
    <name evidence="4" type="ORF">A4X03_0g658</name>
    <name evidence="3" type="ORF">JKIAZH3_G8012</name>
</gene>
<dbReference type="InterPro" id="IPR045007">
    <property type="entry name" value="LSB5"/>
</dbReference>
<feature type="compositionally biased region" description="Pro residues" evidence="1">
    <location>
        <begin position="615"/>
        <end position="627"/>
    </location>
</feature>
<dbReference type="SMART" id="SM00288">
    <property type="entry name" value="VHS"/>
    <property type="match status" value="1"/>
</dbReference>
<dbReference type="InterPro" id="IPR002014">
    <property type="entry name" value="VHS_dom"/>
</dbReference>
<dbReference type="GO" id="GO:0030479">
    <property type="term" value="C:actin cortical patch"/>
    <property type="evidence" value="ECO:0007669"/>
    <property type="project" value="TreeGrafter"/>
</dbReference>
<reference evidence="4" key="2">
    <citation type="journal article" date="2019" name="IMA Fungus">
        <title>Genome sequencing and comparison of five Tilletia species to identify candidate genes for the detection of regulated species infecting wheat.</title>
        <authorList>
            <person name="Nguyen H.D.T."/>
            <person name="Sultana T."/>
            <person name="Kesanakurti P."/>
            <person name="Hambleton S."/>
        </authorList>
    </citation>
    <scope>NUCLEOTIDE SEQUENCE</scope>
    <source>
        <strain evidence="4">DAOMC 238032</strain>
    </source>
</reference>
<dbReference type="GO" id="GO:0007015">
    <property type="term" value="P:actin filament organization"/>
    <property type="evidence" value="ECO:0007669"/>
    <property type="project" value="InterPro"/>
</dbReference>
<feature type="compositionally biased region" description="Polar residues" evidence="1">
    <location>
        <begin position="388"/>
        <end position="397"/>
    </location>
</feature>